<comment type="caution">
    <text evidence="1">The sequence shown here is derived from an EMBL/GenBank/DDBJ whole genome shotgun (WGS) entry which is preliminary data.</text>
</comment>
<reference evidence="1 2" key="1">
    <citation type="submission" date="2024-01" db="EMBL/GenBank/DDBJ databases">
        <authorList>
            <person name="Waweru B."/>
        </authorList>
    </citation>
    <scope>NUCLEOTIDE SEQUENCE [LARGE SCALE GENOMIC DNA]</scope>
</reference>
<protein>
    <submittedName>
        <fullName evidence="1">Uncharacterized protein</fullName>
    </submittedName>
</protein>
<accession>A0AAV1S153</accession>
<organism evidence="1 2">
    <name type="scientific">Dovyalis caffra</name>
    <dbReference type="NCBI Taxonomy" id="77055"/>
    <lineage>
        <taxon>Eukaryota</taxon>
        <taxon>Viridiplantae</taxon>
        <taxon>Streptophyta</taxon>
        <taxon>Embryophyta</taxon>
        <taxon>Tracheophyta</taxon>
        <taxon>Spermatophyta</taxon>
        <taxon>Magnoliopsida</taxon>
        <taxon>eudicotyledons</taxon>
        <taxon>Gunneridae</taxon>
        <taxon>Pentapetalae</taxon>
        <taxon>rosids</taxon>
        <taxon>fabids</taxon>
        <taxon>Malpighiales</taxon>
        <taxon>Salicaceae</taxon>
        <taxon>Flacourtieae</taxon>
        <taxon>Dovyalis</taxon>
    </lineage>
</organism>
<sequence>MDIEFENIKQFPISISSVSSISELSATSDEMKSGEPVILDSKILGIKKTIVSGAANPMKAAVPGNISLPSVIYYEMGDLSIGIRHCTLCMHYNLLVLMLRAAAYRISVEVPTSNFSDTLALASGLGL</sequence>
<evidence type="ECO:0000313" key="2">
    <source>
        <dbReference type="Proteomes" id="UP001314170"/>
    </source>
</evidence>
<proteinExistence type="predicted"/>
<dbReference type="Proteomes" id="UP001314170">
    <property type="component" value="Unassembled WGS sequence"/>
</dbReference>
<dbReference type="EMBL" id="CAWUPB010001160">
    <property type="protein sequence ID" value="CAK7342061.1"/>
    <property type="molecule type" value="Genomic_DNA"/>
</dbReference>
<name>A0AAV1S153_9ROSI</name>
<dbReference type="AlphaFoldDB" id="A0AAV1S153"/>
<gene>
    <name evidence="1" type="ORF">DCAF_LOCUS16599</name>
</gene>
<evidence type="ECO:0000313" key="1">
    <source>
        <dbReference type="EMBL" id="CAK7342061.1"/>
    </source>
</evidence>
<keyword evidence="2" id="KW-1185">Reference proteome</keyword>